<sequence>MSLISHRLGHLLFVLVFCGSSPRLRSSAVAAVATSTPTARRLPLAGDANPLARTSHS</sequence>
<evidence type="ECO:0000313" key="4">
    <source>
        <dbReference type="EMBL" id="KAE9112881.1"/>
    </source>
</evidence>
<dbReference type="EMBL" id="QXFW01000486">
    <property type="protein sequence ID" value="KAE9010781.1"/>
    <property type="molecule type" value="Genomic_DNA"/>
</dbReference>
<dbReference type="EMBL" id="QXGE01000429">
    <property type="protein sequence ID" value="KAE9312732.1"/>
    <property type="molecule type" value="Genomic_DNA"/>
</dbReference>
<organism evidence="2 12">
    <name type="scientific">Phytophthora fragariae</name>
    <dbReference type="NCBI Taxonomy" id="53985"/>
    <lineage>
        <taxon>Eukaryota</taxon>
        <taxon>Sar</taxon>
        <taxon>Stramenopiles</taxon>
        <taxon>Oomycota</taxon>
        <taxon>Peronosporomycetes</taxon>
        <taxon>Peronosporales</taxon>
        <taxon>Peronosporaceae</taxon>
        <taxon>Phytophthora</taxon>
    </lineage>
</organism>
<dbReference type="Proteomes" id="UP000437068">
    <property type="component" value="Unassembled WGS sequence"/>
</dbReference>
<dbReference type="EMBL" id="QXGC01000687">
    <property type="protein sequence ID" value="KAE9224588.1"/>
    <property type="molecule type" value="Genomic_DNA"/>
</dbReference>
<proteinExistence type="predicted"/>
<dbReference type="EMBL" id="QXFZ01000525">
    <property type="protein sequence ID" value="KAE9113176.1"/>
    <property type="molecule type" value="Genomic_DNA"/>
</dbReference>
<feature type="signal peptide" evidence="1">
    <location>
        <begin position="1"/>
        <end position="26"/>
    </location>
</feature>
<evidence type="ECO:0000313" key="10">
    <source>
        <dbReference type="EMBL" id="KAE9312732.1"/>
    </source>
</evidence>
<evidence type="ECO:0000313" key="11">
    <source>
        <dbReference type="EMBL" id="KAE9345691.1"/>
    </source>
</evidence>
<evidence type="ECO:0000313" key="20">
    <source>
        <dbReference type="Proteomes" id="UP000486351"/>
    </source>
</evidence>
<comment type="caution">
    <text evidence="2">The sequence shown here is derived from an EMBL/GenBank/DDBJ whole genome shotgun (WGS) entry which is preliminary data.</text>
</comment>
<keyword evidence="1" id="KW-0732">Signal</keyword>
<dbReference type="Proteomes" id="UP000440367">
    <property type="component" value="Unassembled WGS sequence"/>
</dbReference>
<dbReference type="EMBL" id="QXGD01000443">
    <property type="protein sequence ID" value="KAE9239493.1"/>
    <property type="molecule type" value="Genomic_DNA"/>
</dbReference>
<name>A0A6A3F0C2_9STRA</name>
<dbReference type="Proteomes" id="UP000429523">
    <property type="component" value="Unassembled WGS sequence"/>
</dbReference>
<feature type="chain" id="PRO_5036379407" description="RxLR effector protein" evidence="1">
    <location>
        <begin position="27"/>
        <end position="57"/>
    </location>
</feature>
<evidence type="ECO:0000313" key="14">
    <source>
        <dbReference type="Proteomes" id="UP000437068"/>
    </source>
</evidence>
<keyword evidence="13" id="KW-1185">Reference proteome</keyword>
<protein>
    <recommendedName>
        <fullName evidence="22">RxLR effector protein</fullName>
    </recommendedName>
</protein>
<gene>
    <name evidence="10" type="ORF">PF001_g9077</name>
    <name evidence="9" type="ORF">PF002_g10239</name>
    <name evidence="8" type="ORF">PF004_g12168</name>
    <name evidence="7" type="ORF">PF005_g10573</name>
    <name evidence="6" type="ORF">PF006_g6993</name>
    <name evidence="5" type="ORF">PF007_g10817</name>
    <name evidence="11" type="ORF">PF008_g8634</name>
    <name evidence="2" type="ORF">PF009_g12010</name>
    <name evidence="4" type="ORF">PF010_g10280</name>
    <name evidence="3" type="ORF">PF011_g9668</name>
</gene>
<dbReference type="EMBL" id="QXGF01000585">
    <property type="protein sequence ID" value="KAE8938096.1"/>
    <property type="molecule type" value="Genomic_DNA"/>
</dbReference>
<dbReference type="Proteomes" id="UP000486351">
    <property type="component" value="Unassembled WGS sequence"/>
</dbReference>
<dbReference type="Proteomes" id="UP000441208">
    <property type="component" value="Unassembled WGS sequence"/>
</dbReference>
<evidence type="ECO:0000313" key="6">
    <source>
        <dbReference type="EMBL" id="KAE9148400.1"/>
    </source>
</evidence>
<dbReference type="Proteomes" id="UP000440732">
    <property type="component" value="Unassembled WGS sequence"/>
</dbReference>
<evidence type="ECO:0000313" key="7">
    <source>
        <dbReference type="EMBL" id="KAE9212471.1"/>
    </source>
</evidence>
<dbReference type="EMBL" id="QXFY01000393">
    <property type="protein sequence ID" value="KAE9345691.1"/>
    <property type="molecule type" value="Genomic_DNA"/>
</dbReference>
<dbReference type="AlphaFoldDB" id="A0A6A3F0C2"/>
<dbReference type="Proteomes" id="UP000488956">
    <property type="component" value="Unassembled WGS sequence"/>
</dbReference>
<evidence type="ECO:0000313" key="12">
    <source>
        <dbReference type="Proteomes" id="UP000429523"/>
    </source>
</evidence>
<evidence type="ECO:0008006" key="22">
    <source>
        <dbReference type="Google" id="ProtNLM"/>
    </source>
</evidence>
<dbReference type="EMBL" id="QXGA01000292">
    <property type="protein sequence ID" value="KAE9148400.1"/>
    <property type="molecule type" value="Genomic_DNA"/>
</dbReference>
<dbReference type="EMBL" id="QXGB01000506">
    <property type="protein sequence ID" value="KAE9212471.1"/>
    <property type="molecule type" value="Genomic_DNA"/>
</dbReference>
<evidence type="ECO:0000313" key="19">
    <source>
        <dbReference type="Proteomes" id="UP000476176"/>
    </source>
</evidence>
<evidence type="ECO:0000313" key="18">
    <source>
        <dbReference type="Proteomes" id="UP000460718"/>
    </source>
</evidence>
<dbReference type="Proteomes" id="UP000460718">
    <property type="component" value="Unassembled WGS sequence"/>
</dbReference>
<evidence type="ECO:0000313" key="17">
    <source>
        <dbReference type="Proteomes" id="UP000441208"/>
    </source>
</evidence>
<evidence type="ECO:0000313" key="9">
    <source>
        <dbReference type="EMBL" id="KAE9239493.1"/>
    </source>
</evidence>
<accession>A0A6A3F0C2</accession>
<evidence type="ECO:0000313" key="16">
    <source>
        <dbReference type="Proteomes" id="UP000440732"/>
    </source>
</evidence>
<evidence type="ECO:0000313" key="13">
    <source>
        <dbReference type="Proteomes" id="UP000433483"/>
    </source>
</evidence>
<dbReference type="EMBL" id="QXFX01000515">
    <property type="protein sequence ID" value="KAE9112881.1"/>
    <property type="molecule type" value="Genomic_DNA"/>
</dbReference>
<evidence type="ECO:0000313" key="15">
    <source>
        <dbReference type="Proteomes" id="UP000440367"/>
    </source>
</evidence>
<evidence type="ECO:0000256" key="1">
    <source>
        <dbReference type="SAM" id="SignalP"/>
    </source>
</evidence>
<dbReference type="Proteomes" id="UP000476176">
    <property type="component" value="Unassembled WGS sequence"/>
</dbReference>
<evidence type="ECO:0000313" key="5">
    <source>
        <dbReference type="EMBL" id="KAE9113176.1"/>
    </source>
</evidence>
<reference evidence="12 13" key="1">
    <citation type="submission" date="2018-08" db="EMBL/GenBank/DDBJ databases">
        <title>Genomic investigation of the strawberry pathogen Phytophthora fragariae indicates pathogenicity is determined by transcriptional variation in three key races.</title>
        <authorList>
            <person name="Adams T.M."/>
            <person name="Armitage A.D."/>
            <person name="Sobczyk M.K."/>
            <person name="Bates H.J."/>
            <person name="Dunwell J.M."/>
            <person name="Nellist C.F."/>
            <person name="Harrison R.J."/>
        </authorList>
    </citation>
    <scope>NUCLEOTIDE SEQUENCE [LARGE SCALE GENOMIC DNA]</scope>
    <source>
        <strain evidence="10 14">A4</strain>
        <strain evidence="9 15">BC-1</strain>
        <strain evidence="8 19">BC-23</strain>
        <strain evidence="7 13">NOV-27</strain>
        <strain evidence="6 16">NOV-5</strain>
        <strain evidence="5 17">NOV-71</strain>
        <strain evidence="11 20">NOV-77</strain>
        <strain evidence="2 12">NOV-9</strain>
        <strain evidence="4 21">ONT-3</strain>
        <strain evidence="3 18">SCRP245</strain>
    </source>
</reference>
<evidence type="ECO:0000313" key="2">
    <source>
        <dbReference type="EMBL" id="KAE8938096.1"/>
    </source>
</evidence>
<evidence type="ECO:0000313" key="8">
    <source>
        <dbReference type="EMBL" id="KAE9224588.1"/>
    </source>
</evidence>
<dbReference type="Proteomes" id="UP000433483">
    <property type="component" value="Unassembled WGS sequence"/>
</dbReference>
<evidence type="ECO:0000313" key="21">
    <source>
        <dbReference type="Proteomes" id="UP000488956"/>
    </source>
</evidence>
<evidence type="ECO:0000313" key="3">
    <source>
        <dbReference type="EMBL" id="KAE9010781.1"/>
    </source>
</evidence>